<accession>A0A3M2JN19</accession>
<name>A0A3M2JN19_9CELL</name>
<dbReference type="AlphaFoldDB" id="A0A3M2JN19"/>
<feature type="region of interest" description="Disordered" evidence="1">
    <location>
        <begin position="240"/>
        <end position="270"/>
    </location>
</feature>
<organism evidence="2 3">
    <name type="scientific">Cellulomonas triticagri</name>
    <dbReference type="NCBI Taxonomy" id="2483352"/>
    <lineage>
        <taxon>Bacteria</taxon>
        <taxon>Bacillati</taxon>
        <taxon>Actinomycetota</taxon>
        <taxon>Actinomycetes</taxon>
        <taxon>Micrococcales</taxon>
        <taxon>Cellulomonadaceae</taxon>
        <taxon>Cellulomonas</taxon>
    </lineage>
</organism>
<evidence type="ECO:0000313" key="3">
    <source>
        <dbReference type="Proteomes" id="UP000269289"/>
    </source>
</evidence>
<dbReference type="EMBL" id="RFFI01000011">
    <property type="protein sequence ID" value="RMI13676.1"/>
    <property type="molecule type" value="Genomic_DNA"/>
</dbReference>
<evidence type="ECO:0000313" key="2">
    <source>
        <dbReference type="EMBL" id="RMI13676.1"/>
    </source>
</evidence>
<dbReference type="Proteomes" id="UP000269289">
    <property type="component" value="Unassembled WGS sequence"/>
</dbReference>
<proteinExistence type="predicted"/>
<protein>
    <submittedName>
        <fullName evidence="2">Uncharacterized protein</fullName>
    </submittedName>
</protein>
<feature type="compositionally biased region" description="Low complexity" evidence="1">
    <location>
        <begin position="240"/>
        <end position="252"/>
    </location>
</feature>
<sequence>MAAGVLLLALTACGPVNRGTSIAEDLEDALRGAPGVTSVDAGGQNPLPWSGTATGTVLLDPDADPADVAAAVALAEQQVRDADGDLAVTVVQDVAGTATEVALAPDSWVWADLRAVRDAAAAATGEGTLAIRPTSATTEVEASVADPAALAPVFGALLDLPVWRAGTALAVTAPDGAALTARPVDADATAAFRALTAAGVPVRSGSLNGTAGWLRVPPEHEAVARAALDALPGDLAVTVTGAAPTSTTGPTSTPAPDPTGAPRPTRTPRT</sequence>
<dbReference type="RefSeq" id="WP_122148068.1">
    <property type="nucleotide sequence ID" value="NZ_RFFI01000011.1"/>
</dbReference>
<evidence type="ECO:0000256" key="1">
    <source>
        <dbReference type="SAM" id="MobiDB-lite"/>
    </source>
</evidence>
<keyword evidence="3" id="KW-1185">Reference proteome</keyword>
<gene>
    <name evidence="2" type="ORF">EBM89_03480</name>
</gene>
<comment type="caution">
    <text evidence="2">The sequence shown here is derived from an EMBL/GenBank/DDBJ whole genome shotgun (WGS) entry which is preliminary data.</text>
</comment>
<reference evidence="2 3" key="1">
    <citation type="submission" date="2018-10" db="EMBL/GenBank/DDBJ databases">
        <title>Isolation, diversity and antifungal activity of actinobacteria from wheat.</title>
        <authorList>
            <person name="Han C."/>
        </authorList>
    </citation>
    <scope>NUCLEOTIDE SEQUENCE [LARGE SCALE GENOMIC DNA]</scope>
    <source>
        <strain evidence="2 3">NEAU-YY56</strain>
    </source>
</reference>